<accession>A0A314LAU3</accession>
<dbReference type="EMBL" id="MJEQ01000189">
    <property type="protein sequence ID" value="OIT38613.1"/>
    <property type="molecule type" value="Genomic_DNA"/>
</dbReference>
<feature type="compositionally biased region" description="Polar residues" evidence="1">
    <location>
        <begin position="28"/>
        <end position="50"/>
    </location>
</feature>
<dbReference type="Proteomes" id="UP000187609">
    <property type="component" value="Unassembled WGS sequence"/>
</dbReference>
<evidence type="ECO:0000313" key="2">
    <source>
        <dbReference type="EMBL" id="OIT38613.1"/>
    </source>
</evidence>
<protein>
    <submittedName>
        <fullName evidence="2">Uncharacterized protein</fullName>
    </submittedName>
</protein>
<proteinExistence type="predicted"/>
<keyword evidence="3" id="KW-1185">Reference proteome</keyword>
<comment type="caution">
    <text evidence="2">The sequence shown here is derived from an EMBL/GenBank/DDBJ whole genome shotgun (WGS) entry which is preliminary data.</text>
</comment>
<organism evidence="2 3">
    <name type="scientific">Nicotiana attenuata</name>
    <name type="common">Coyote tobacco</name>
    <dbReference type="NCBI Taxonomy" id="49451"/>
    <lineage>
        <taxon>Eukaryota</taxon>
        <taxon>Viridiplantae</taxon>
        <taxon>Streptophyta</taxon>
        <taxon>Embryophyta</taxon>
        <taxon>Tracheophyta</taxon>
        <taxon>Spermatophyta</taxon>
        <taxon>Magnoliopsida</taxon>
        <taxon>eudicotyledons</taxon>
        <taxon>Gunneridae</taxon>
        <taxon>Pentapetalae</taxon>
        <taxon>asterids</taxon>
        <taxon>lamiids</taxon>
        <taxon>Solanales</taxon>
        <taxon>Solanaceae</taxon>
        <taxon>Nicotianoideae</taxon>
        <taxon>Nicotianeae</taxon>
        <taxon>Nicotiana</taxon>
    </lineage>
</organism>
<feature type="region of interest" description="Disordered" evidence="1">
    <location>
        <begin position="28"/>
        <end position="68"/>
    </location>
</feature>
<reference evidence="2" key="1">
    <citation type="submission" date="2016-11" db="EMBL/GenBank/DDBJ databases">
        <title>The genome of Nicotiana attenuata.</title>
        <authorList>
            <person name="Xu S."/>
            <person name="Brockmoeller T."/>
            <person name="Gaquerel E."/>
            <person name="Navarro A."/>
            <person name="Kuhl H."/>
            <person name="Gase K."/>
            <person name="Ling Z."/>
            <person name="Zhou W."/>
            <person name="Kreitzer C."/>
            <person name="Stanke M."/>
            <person name="Tang H."/>
            <person name="Lyons E."/>
            <person name="Pandey P."/>
            <person name="Pandey S.P."/>
            <person name="Timmermann B."/>
            <person name="Baldwin I.T."/>
        </authorList>
    </citation>
    <scope>NUCLEOTIDE SEQUENCE [LARGE SCALE GENOMIC DNA]</scope>
    <source>
        <strain evidence="2">UT</strain>
    </source>
</reference>
<dbReference type="AlphaFoldDB" id="A0A314LAU3"/>
<feature type="compositionally biased region" description="Polar residues" evidence="1">
    <location>
        <begin position="59"/>
        <end position="68"/>
    </location>
</feature>
<dbReference type="Gramene" id="OIT38613">
    <property type="protein sequence ID" value="OIT38613"/>
    <property type="gene ID" value="A4A49_07253"/>
</dbReference>
<name>A0A314LAU3_NICAT</name>
<sequence length="117" mass="12990">MNQEECSSKNKKISNCIPAGSLASLQNQRVSSLTTKGTFQATSSNENEVGQSEGGLPSSLRNQKVSSLTTKTVLKEGQMRMKNDNPKVDLNCKNKYSKCHIIPPLQQHKEYMNKCNK</sequence>
<gene>
    <name evidence="2" type="ORF">A4A49_07253</name>
</gene>
<evidence type="ECO:0000313" key="3">
    <source>
        <dbReference type="Proteomes" id="UP000187609"/>
    </source>
</evidence>
<evidence type="ECO:0000256" key="1">
    <source>
        <dbReference type="SAM" id="MobiDB-lite"/>
    </source>
</evidence>